<comment type="caution">
    <text evidence="2">The sequence shown here is derived from an EMBL/GenBank/DDBJ whole genome shotgun (WGS) entry which is preliminary data.</text>
</comment>
<evidence type="ECO:0000313" key="2">
    <source>
        <dbReference type="EMBL" id="KAJ5449711.1"/>
    </source>
</evidence>
<evidence type="ECO:0000256" key="1">
    <source>
        <dbReference type="SAM" id="MobiDB-lite"/>
    </source>
</evidence>
<gene>
    <name evidence="2" type="ORF">N7458_006160</name>
</gene>
<keyword evidence="3" id="KW-1185">Reference proteome</keyword>
<sequence length="150" mass="17063">MSRHTSPEKTTPPFSTGGTPQPRSLDPIQSSNDAEFTLVTRLTQGLEGCDWDQLQERYVDAMDEHSRVEDDLRAETARLLEVFTAWSQTTVLQDEKRALKRFKTQMQHVQNSEVSLESKKKHCMTPLPTNTDVVKAFQSALALLNEQMKV</sequence>
<dbReference type="Proteomes" id="UP001213681">
    <property type="component" value="Unassembled WGS sequence"/>
</dbReference>
<evidence type="ECO:0000313" key="3">
    <source>
        <dbReference type="Proteomes" id="UP001213681"/>
    </source>
</evidence>
<name>A0AAD6G2P3_9EURO</name>
<dbReference type="EMBL" id="JAPVEA010000006">
    <property type="protein sequence ID" value="KAJ5449711.1"/>
    <property type="molecule type" value="Genomic_DNA"/>
</dbReference>
<protein>
    <submittedName>
        <fullName evidence="2">Uncharacterized protein</fullName>
    </submittedName>
</protein>
<dbReference type="AlphaFoldDB" id="A0AAD6G2P3"/>
<feature type="region of interest" description="Disordered" evidence="1">
    <location>
        <begin position="1"/>
        <end position="32"/>
    </location>
</feature>
<feature type="compositionally biased region" description="Polar residues" evidence="1">
    <location>
        <begin position="8"/>
        <end position="32"/>
    </location>
</feature>
<organism evidence="2 3">
    <name type="scientific">Penicillium daleae</name>
    <dbReference type="NCBI Taxonomy" id="63821"/>
    <lineage>
        <taxon>Eukaryota</taxon>
        <taxon>Fungi</taxon>
        <taxon>Dikarya</taxon>
        <taxon>Ascomycota</taxon>
        <taxon>Pezizomycotina</taxon>
        <taxon>Eurotiomycetes</taxon>
        <taxon>Eurotiomycetidae</taxon>
        <taxon>Eurotiales</taxon>
        <taxon>Aspergillaceae</taxon>
        <taxon>Penicillium</taxon>
    </lineage>
</organism>
<dbReference type="RefSeq" id="XP_056765246.1">
    <property type="nucleotide sequence ID" value="XM_056909542.1"/>
</dbReference>
<proteinExistence type="predicted"/>
<reference evidence="2" key="2">
    <citation type="journal article" date="2023" name="IMA Fungus">
        <title>Comparative genomic study of the Penicillium genus elucidates a diverse pangenome and 15 lateral gene transfer events.</title>
        <authorList>
            <person name="Petersen C."/>
            <person name="Sorensen T."/>
            <person name="Nielsen M.R."/>
            <person name="Sondergaard T.E."/>
            <person name="Sorensen J.L."/>
            <person name="Fitzpatrick D.A."/>
            <person name="Frisvad J.C."/>
            <person name="Nielsen K.L."/>
        </authorList>
    </citation>
    <scope>NUCLEOTIDE SEQUENCE</scope>
    <source>
        <strain evidence="2">IBT 16125</strain>
    </source>
</reference>
<accession>A0AAD6G2P3</accession>
<dbReference type="GeneID" id="81599785"/>
<reference evidence="2" key="1">
    <citation type="submission" date="2022-12" db="EMBL/GenBank/DDBJ databases">
        <authorList>
            <person name="Petersen C."/>
        </authorList>
    </citation>
    <scope>NUCLEOTIDE SEQUENCE</scope>
    <source>
        <strain evidence="2">IBT 16125</strain>
    </source>
</reference>